<organism evidence="3 4">
    <name type="scientific">Halomonas cerina</name>
    <dbReference type="NCBI Taxonomy" id="447424"/>
    <lineage>
        <taxon>Bacteria</taxon>
        <taxon>Pseudomonadati</taxon>
        <taxon>Pseudomonadota</taxon>
        <taxon>Gammaproteobacteria</taxon>
        <taxon>Oceanospirillales</taxon>
        <taxon>Halomonadaceae</taxon>
        <taxon>Halomonas</taxon>
    </lineage>
</organism>
<gene>
    <name evidence="3" type="ORF">FHR94_000214</name>
</gene>
<sequence>MLALSQLGGDVLRSLRDHLRPLIAYHLFFTLLASSLLLPTAGWTLAYLLGRVGGPVITNAELIDTLVSPGGMLWLLAALGLAFLVLYLQQAGMTLVAVRPRDHHVRLAFEALWACLRRLPSLASLVVLQVGSQLLLALPTLLAVLALHDGLLGHLDPYYVQQVRPPVLWGFFAVALPVVLGWALVAALLYTRWHLALPILILEGVSARRALRRSQHLTRGRGRHIALSILVLLAGILLLPLLATLVFDSLFTPLLHRLPERDAILVPAMLGYVSAYLLLTLAITFIGIAANALMATCLYLRLAHRQPRPPAPPPGAHPGRLAWIVELAVLLFAIGQAWLIINRFELHEDVAIIAHRGSSLAAPENTLAAVEQAIAEGADLIEVDVRLTADEAVVLYHDATLARLAGDPRRLDALDRETLATVDVGSWFGDAYVGERIPGLDETLARIRGRAALMIELKPTPGDGTVLVRRVLEVLAEEVRWRRACRHRAPDRIQAAACGDPQVLRRMGLATLSYRLLREIKRQAPEARTILLAQLVMRGTLPRRGFDALALRHNRIDEDEIRRARHYGYALYAWTINDPTRMSQLIDLGIDGIITDRPARLAALLAERRRLGDGALMLVKLRNWLRD</sequence>
<evidence type="ECO:0000313" key="4">
    <source>
        <dbReference type="Proteomes" id="UP000547614"/>
    </source>
</evidence>
<feature type="transmembrane region" description="Helical" evidence="1">
    <location>
        <begin position="167"/>
        <end position="190"/>
    </location>
</feature>
<name>A0A839V8W1_9GAMM</name>
<evidence type="ECO:0000256" key="1">
    <source>
        <dbReference type="SAM" id="Phobius"/>
    </source>
</evidence>
<dbReference type="InterPro" id="IPR018476">
    <property type="entry name" value="GlyceroP-diester-Pdiesterase_M"/>
</dbReference>
<dbReference type="EMBL" id="JACHXP010000001">
    <property type="protein sequence ID" value="MBB3188996.1"/>
    <property type="molecule type" value="Genomic_DNA"/>
</dbReference>
<accession>A0A839V8W1</accession>
<dbReference type="RefSeq" id="WP_183323657.1">
    <property type="nucleotide sequence ID" value="NZ_JACHXP010000001.1"/>
</dbReference>
<dbReference type="GO" id="GO:0006629">
    <property type="term" value="P:lipid metabolic process"/>
    <property type="evidence" value="ECO:0007669"/>
    <property type="project" value="InterPro"/>
</dbReference>
<evidence type="ECO:0000259" key="2">
    <source>
        <dbReference type="PROSITE" id="PS51704"/>
    </source>
</evidence>
<feature type="transmembrane region" description="Helical" evidence="1">
    <location>
        <begin position="119"/>
        <end position="147"/>
    </location>
</feature>
<dbReference type="InterPro" id="IPR017946">
    <property type="entry name" value="PLC-like_Pdiesterase_TIM-brl"/>
</dbReference>
<dbReference type="PANTHER" id="PTHR46211">
    <property type="entry name" value="GLYCEROPHOSPHORYL DIESTER PHOSPHODIESTERASE"/>
    <property type="match status" value="1"/>
</dbReference>
<dbReference type="InterPro" id="IPR030395">
    <property type="entry name" value="GP_PDE_dom"/>
</dbReference>
<feature type="transmembrane region" description="Helical" evidence="1">
    <location>
        <begin position="22"/>
        <end position="49"/>
    </location>
</feature>
<protein>
    <submittedName>
        <fullName evidence="3">Glycerophosphoryl diester phosphodiesterase</fullName>
        <ecNumber evidence="3">3.1.4.46</ecNumber>
    </submittedName>
</protein>
<feature type="transmembrane region" description="Helical" evidence="1">
    <location>
        <begin position="321"/>
        <end position="341"/>
    </location>
</feature>
<dbReference type="PROSITE" id="PS51704">
    <property type="entry name" value="GP_PDE"/>
    <property type="match status" value="1"/>
</dbReference>
<dbReference type="PANTHER" id="PTHR46211:SF1">
    <property type="entry name" value="GLYCEROPHOSPHODIESTER PHOSPHODIESTERASE, CYTOPLASMIC"/>
    <property type="match status" value="1"/>
</dbReference>
<dbReference type="SUPFAM" id="SSF51695">
    <property type="entry name" value="PLC-like phosphodiesterases"/>
    <property type="match status" value="1"/>
</dbReference>
<feature type="transmembrane region" description="Helical" evidence="1">
    <location>
        <begin position="275"/>
        <end position="300"/>
    </location>
</feature>
<feature type="domain" description="GP-PDE" evidence="2">
    <location>
        <begin position="350"/>
        <end position="605"/>
    </location>
</feature>
<keyword evidence="1" id="KW-0812">Transmembrane</keyword>
<dbReference type="Gene3D" id="3.20.20.190">
    <property type="entry name" value="Phosphatidylinositol (PI) phosphodiesterase"/>
    <property type="match status" value="1"/>
</dbReference>
<evidence type="ECO:0000313" key="3">
    <source>
        <dbReference type="EMBL" id="MBB3188996.1"/>
    </source>
</evidence>
<dbReference type="GO" id="GO:0008889">
    <property type="term" value="F:glycerophosphodiester phosphodiesterase activity"/>
    <property type="evidence" value="ECO:0007669"/>
    <property type="project" value="UniProtKB-EC"/>
</dbReference>
<feature type="transmembrane region" description="Helical" evidence="1">
    <location>
        <begin position="225"/>
        <end position="247"/>
    </location>
</feature>
<feature type="transmembrane region" description="Helical" evidence="1">
    <location>
        <begin position="72"/>
        <end position="98"/>
    </location>
</feature>
<dbReference type="Proteomes" id="UP000547614">
    <property type="component" value="Unassembled WGS sequence"/>
</dbReference>
<dbReference type="AlphaFoldDB" id="A0A839V8W1"/>
<proteinExistence type="predicted"/>
<comment type="caution">
    <text evidence="3">The sequence shown here is derived from an EMBL/GenBank/DDBJ whole genome shotgun (WGS) entry which is preliminary data.</text>
</comment>
<keyword evidence="1" id="KW-0472">Membrane</keyword>
<dbReference type="Pfam" id="PF03009">
    <property type="entry name" value="GDPD"/>
    <property type="match status" value="1"/>
</dbReference>
<keyword evidence="1" id="KW-1133">Transmembrane helix</keyword>
<reference evidence="3 4" key="1">
    <citation type="submission" date="2020-08" db="EMBL/GenBank/DDBJ databases">
        <title>Genomic Encyclopedia of Type Strains, Phase III (KMG-III): the genomes of soil and plant-associated and newly described type strains.</title>
        <authorList>
            <person name="Whitman W."/>
        </authorList>
    </citation>
    <scope>NUCLEOTIDE SEQUENCE [LARGE SCALE GENOMIC DNA]</scope>
    <source>
        <strain evidence="3 4">CECT 7282</strain>
    </source>
</reference>
<keyword evidence="3" id="KW-0378">Hydrolase</keyword>
<dbReference type="Pfam" id="PF10110">
    <property type="entry name" value="GPDPase_memb"/>
    <property type="match status" value="1"/>
</dbReference>
<keyword evidence="4" id="KW-1185">Reference proteome</keyword>
<dbReference type="EC" id="3.1.4.46" evidence="3"/>